<protein>
    <submittedName>
        <fullName evidence="2">Uncharacterized protein</fullName>
    </submittedName>
</protein>
<feature type="compositionally biased region" description="Polar residues" evidence="1">
    <location>
        <begin position="81"/>
        <end position="96"/>
    </location>
</feature>
<evidence type="ECO:0000313" key="2">
    <source>
        <dbReference type="EMBL" id="BDZ58656.1"/>
    </source>
</evidence>
<reference evidence="2" key="1">
    <citation type="journal article" date="2014" name="Int. J. Syst. Evol. Microbiol.">
        <title>Complete genome of a new Firmicutes species belonging to the dominant human colonic microbiota ('Ruminococcus bicirculans') reveals two chromosomes and a selective capacity to utilize plant glucans.</title>
        <authorList>
            <consortium name="NISC Comparative Sequencing Program"/>
            <person name="Wegmann U."/>
            <person name="Louis P."/>
            <person name="Goesmann A."/>
            <person name="Henrissat B."/>
            <person name="Duncan S.H."/>
            <person name="Flint H.J."/>
        </authorList>
    </citation>
    <scope>NUCLEOTIDE SEQUENCE</scope>
    <source>
        <strain evidence="2">NBRC 110608</strain>
    </source>
</reference>
<feature type="region of interest" description="Disordered" evidence="1">
    <location>
        <begin position="1"/>
        <end position="239"/>
    </location>
</feature>
<dbReference type="RefSeq" id="WP_289231001.1">
    <property type="nucleotide sequence ID" value="NZ_AP027735.1"/>
</dbReference>
<feature type="compositionally biased region" description="Low complexity" evidence="1">
    <location>
        <begin position="142"/>
        <end position="152"/>
    </location>
</feature>
<reference evidence="2" key="2">
    <citation type="submission" date="2023-02" db="EMBL/GenBank/DDBJ databases">
        <authorList>
            <person name="Sun Q."/>
            <person name="Mori K."/>
        </authorList>
    </citation>
    <scope>NUCLEOTIDE SEQUENCE</scope>
    <source>
        <strain evidence="2">NBRC 110608</strain>
    </source>
</reference>
<name>A0ABN6YND1_9MICO</name>
<evidence type="ECO:0000256" key="1">
    <source>
        <dbReference type="SAM" id="MobiDB-lite"/>
    </source>
</evidence>
<feature type="compositionally biased region" description="Low complexity" evidence="1">
    <location>
        <begin position="159"/>
        <end position="177"/>
    </location>
</feature>
<dbReference type="EMBL" id="AP027735">
    <property type="protein sequence ID" value="BDZ58656.1"/>
    <property type="molecule type" value="Genomic_DNA"/>
</dbReference>
<accession>A0ABN6YND1</accession>
<organism evidence="2">
    <name type="scientific">Barrientosiimonas endolithica</name>
    <dbReference type="NCBI Taxonomy" id="1535208"/>
    <lineage>
        <taxon>Bacteria</taxon>
        <taxon>Bacillati</taxon>
        <taxon>Actinomycetota</taxon>
        <taxon>Actinomycetes</taxon>
        <taxon>Micrococcales</taxon>
        <taxon>Dermacoccaceae</taxon>
        <taxon>Barrientosiimonas</taxon>
    </lineage>
</organism>
<feature type="compositionally biased region" description="Low complexity" evidence="1">
    <location>
        <begin position="191"/>
        <end position="239"/>
    </location>
</feature>
<proteinExistence type="predicted"/>
<gene>
    <name evidence="2" type="ORF">GCM10025872_23130</name>
</gene>
<feature type="compositionally biased region" description="Basic and acidic residues" evidence="1">
    <location>
        <begin position="27"/>
        <end position="43"/>
    </location>
</feature>
<sequence length="239" mass="24650">MSDADEGRRRRLPGFGGRSGESSGARGPERAGRAGRPQPERRPGGQADGPESTEETVEIQALDGGRTRSIDLSALHAREAGQTSSPSDGETTQAQSRHALPGVTPRDPAPAAGRDEAATQPALRLPQHDRPVRLPGAGAPVAGQEAGQAEPGAGRGAGRAEPGAGQGAGRAEPGAGQDEPADGVRQEGRRPTAPRTTSRAAAGGWSSCARSAWSSRSRWSSPSWSRPSWRSPSGSRRGR</sequence>